<comment type="subcellular location">
    <subcellularLocation>
        <location evidence="1">Cell membrane</location>
        <topology evidence="1">Multi-pass membrane protein</topology>
    </subcellularLocation>
</comment>
<dbReference type="InterPro" id="IPR011014">
    <property type="entry name" value="MscS_channel_TM-2"/>
</dbReference>
<feature type="domain" description="Mechanosensitive ion channel transmembrane helices 2/3" evidence="11">
    <location>
        <begin position="392"/>
        <end position="432"/>
    </location>
</feature>
<keyword evidence="3" id="KW-1003">Cell membrane</keyword>
<evidence type="ECO:0000256" key="4">
    <source>
        <dbReference type="ARBA" id="ARBA00022692"/>
    </source>
</evidence>
<evidence type="ECO:0000313" key="12">
    <source>
        <dbReference type="EMBL" id="RZM79275.1"/>
    </source>
</evidence>
<dbReference type="InterPro" id="IPR006685">
    <property type="entry name" value="MscS_channel_2nd"/>
</dbReference>
<proteinExistence type="inferred from homology"/>
<feature type="domain" description="Mechanosensitive ion channel MscS" evidence="9">
    <location>
        <begin position="434"/>
        <end position="498"/>
    </location>
</feature>
<dbReference type="RefSeq" id="WP_130199401.1">
    <property type="nucleotide sequence ID" value="NZ_QVFV01000002.1"/>
</dbReference>
<evidence type="ECO:0000313" key="13">
    <source>
        <dbReference type="Proteomes" id="UP000292459"/>
    </source>
</evidence>
<evidence type="ECO:0000256" key="3">
    <source>
        <dbReference type="ARBA" id="ARBA00022475"/>
    </source>
</evidence>
<keyword evidence="5 8" id="KW-1133">Transmembrane helix</keyword>
<dbReference type="Gene3D" id="2.30.30.60">
    <property type="match status" value="1"/>
</dbReference>
<organism evidence="12 13">
    <name type="scientific">Leptolyngbya iicbica LK</name>
    <dbReference type="NCBI Taxonomy" id="2294035"/>
    <lineage>
        <taxon>Bacteria</taxon>
        <taxon>Bacillati</taxon>
        <taxon>Cyanobacteriota</taxon>
        <taxon>Cyanophyceae</taxon>
        <taxon>Leptolyngbyales</taxon>
        <taxon>Leptolyngbyaceae</taxon>
        <taxon>Leptolyngbya group</taxon>
        <taxon>Leptolyngbya</taxon>
        <taxon>Leptolyngbya iicbica</taxon>
    </lineage>
</organism>
<dbReference type="PANTHER" id="PTHR30460">
    <property type="entry name" value="MODERATE CONDUCTANCE MECHANOSENSITIVE CHANNEL YBIO"/>
    <property type="match status" value="1"/>
</dbReference>
<feature type="region of interest" description="Disordered" evidence="7">
    <location>
        <begin position="39"/>
        <end position="66"/>
    </location>
</feature>
<dbReference type="Gene3D" id="1.10.287.1260">
    <property type="match status" value="1"/>
</dbReference>
<comment type="similarity">
    <text evidence="2">Belongs to the MscS (TC 1.A.23) family.</text>
</comment>
<keyword evidence="4 8" id="KW-0812">Transmembrane</keyword>
<dbReference type="InterPro" id="IPR023408">
    <property type="entry name" value="MscS_beta-dom_sf"/>
</dbReference>
<dbReference type="InterPro" id="IPR045276">
    <property type="entry name" value="YbiO_bact"/>
</dbReference>
<dbReference type="InterPro" id="IPR049278">
    <property type="entry name" value="MS_channel_C"/>
</dbReference>
<keyword evidence="13" id="KW-1185">Reference proteome</keyword>
<dbReference type="SUPFAM" id="SSF50182">
    <property type="entry name" value="Sm-like ribonucleoproteins"/>
    <property type="match status" value="1"/>
</dbReference>
<dbReference type="InterPro" id="IPR011066">
    <property type="entry name" value="MscS_channel_C_sf"/>
</dbReference>
<dbReference type="PROSITE" id="PS51257">
    <property type="entry name" value="PROKAR_LIPOPROTEIN"/>
    <property type="match status" value="1"/>
</dbReference>
<dbReference type="GO" id="GO:0005886">
    <property type="term" value="C:plasma membrane"/>
    <property type="evidence" value="ECO:0007669"/>
    <property type="project" value="UniProtKB-SubCell"/>
</dbReference>
<dbReference type="Gene3D" id="3.30.70.100">
    <property type="match status" value="1"/>
</dbReference>
<dbReference type="Pfam" id="PF00924">
    <property type="entry name" value="MS_channel_2nd"/>
    <property type="match status" value="1"/>
</dbReference>
<dbReference type="InterPro" id="IPR010920">
    <property type="entry name" value="LSM_dom_sf"/>
</dbReference>
<dbReference type="SUPFAM" id="SSF82861">
    <property type="entry name" value="Mechanosensitive channel protein MscS (YggB), transmembrane region"/>
    <property type="match status" value="1"/>
</dbReference>
<evidence type="ECO:0000259" key="9">
    <source>
        <dbReference type="Pfam" id="PF00924"/>
    </source>
</evidence>
<evidence type="ECO:0000256" key="5">
    <source>
        <dbReference type="ARBA" id="ARBA00022989"/>
    </source>
</evidence>
<protein>
    <submittedName>
        <fullName evidence="12">Mechanosensitive ion channel family protein</fullName>
    </submittedName>
</protein>
<feature type="transmembrane region" description="Helical" evidence="8">
    <location>
        <begin position="224"/>
        <end position="243"/>
    </location>
</feature>
<feature type="domain" description="Mechanosensitive ion channel MscS C-terminal" evidence="10">
    <location>
        <begin position="505"/>
        <end position="590"/>
    </location>
</feature>
<evidence type="ECO:0000256" key="7">
    <source>
        <dbReference type="SAM" id="MobiDB-lite"/>
    </source>
</evidence>
<comment type="caution">
    <text evidence="12">The sequence shown here is derived from an EMBL/GenBank/DDBJ whole genome shotgun (WGS) entry which is preliminary data.</text>
</comment>
<gene>
    <name evidence="12" type="ORF">DYY88_11025</name>
</gene>
<dbReference type="EMBL" id="QVFV01000002">
    <property type="protein sequence ID" value="RZM79275.1"/>
    <property type="molecule type" value="Genomic_DNA"/>
</dbReference>
<dbReference type="SUPFAM" id="SSF82689">
    <property type="entry name" value="Mechanosensitive channel protein MscS (YggB), C-terminal domain"/>
    <property type="match status" value="1"/>
</dbReference>
<dbReference type="GO" id="GO:0008381">
    <property type="term" value="F:mechanosensitive monoatomic ion channel activity"/>
    <property type="evidence" value="ECO:0007669"/>
    <property type="project" value="InterPro"/>
</dbReference>
<evidence type="ECO:0000256" key="2">
    <source>
        <dbReference type="ARBA" id="ARBA00008017"/>
    </source>
</evidence>
<feature type="transmembrane region" description="Helical" evidence="8">
    <location>
        <begin position="339"/>
        <end position="357"/>
    </location>
</feature>
<dbReference type="Proteomes" id="UP000292459">
    <property type="component" value="Unassembled WGS sequence"/>
</dbReference>
<evidence type="ECO:0000256" key="6">
    <source>
        <dbReference type="ARBA" id="ARBA00023136"/>
    </source>
</evidence>
<name>A0A4Q7EDH4_9CYAN</name>
<sequence>MKNFHRSIWRRSLRRRLAWSLVGLLLGLGCWAIAPPVTAQSEADAPPPPTAAPTEANSPTSEGGSLMVPNAQNPVINPLKTWTPYQIRELFAENDNQASDTAAIHLDGRTLFEVAAPISEEDTLNALERASAIETELERMAAEFLRTGNPDTLEVYYEVDEESNQPVIYVNGQMLMTVTYLDARINGINSLTLRAQQIVRSVETALLQYHQERQSAFLWQQVRWTLATLLITLLASFAISHFARQLSVQRQALKQGNSLAGRSPTPENLALASSGQVNHMRTTLLTKQRINSLGIVRDGLKIVQIFLWITSGLVVLGFFPYTRWLQPLIVDLMRLPVRLVLAGVVAYVVIQLASLWIDRLFLIFQGRTEVHLERSQRLILRLSTFSQVIKGVVAVVIVGITTLVILSWLGVRIGPLVAGAGLIGFAISFASQSLIKDIINGFLVLVEDQYGVGDVITVGAMSGFVETMNLRITQLRATDGQLITIPNSQINIVQNLSKEWSRVDLMIPVGLTADINQALQLVEDEATLMQRDEIWGSLILEPPLLLGVDDLNHAGATIRIWIKTQPLKQWDVAREYRRRLKLAFEAAQIPLGIPQQVVQVSGPYALSRFAHNGLHGQEEIEAIAPAPAPPTGSLNVTPDV</sequence>
<dbReference type="AlphaFoldDB" id="A0A4Q7EDH4"/>
<evidence type="ECO:0000256" key="8">
    <source>
        <dbReference type="SAM" id="Phobius"/>
    </source>
</evidence>
<keyword evidence="6 8" id="KW-0472">Membrane</keyword>
<dbReference type="Pfam" id="PF21082">
    <property type="entry name" value="MS_channel_3rd"/>
    <property type="match status" value="1"/>
</dbReference>
<feature type="transmembrane region" description="Helical" evidence="8">
    <location>
        <begin position="378"/>
        <end position="406"/>
    </location>
</feature>
<dbReference type="OrthoDB" id="9809206at2"/>
<evidence type="ECO:0000256" key="1">
    <source>
        <dbReference type="ARBA" id="ARBA00004651"/>
    </source>
</evidence>
<evidence type="ECO:0000259" key="10">
    <source>
        <dbReference type="Pfam" id="PF21082"/>
    </source>
</evidence>
<dbReference type="PANTHER" id="PTHR30460:SF0">
    <property type="entry name" value="MODERATE CONDUCTANCE MECHANOSENSITIVE CHANNEL YBIO"/>
    <property type="match status" value="1"/>
</dbReference>
<accession>A0A4Q7EDH4</accession>
<dbReference type="FunFam" id="2.30.30.60:FF:000001">
    <property type="entry name" value="MscS Mechanosensitive ion channel"/>
    <property type="match status" value="1"/>
</dbReference>
<dbReference type="InterPro" id="IPR049142">
    <property type="entry name" value="MS_channel_1st"/>
</dbReference>
<feature type="transmembrane region" description="Helical" evidence="8">
    <location>
        <begin position="299"/>
        <end position="319"/>
    </location>
</feature>
<reference evidence="12 13" key="1">
    <citation type="submission" date="2018-11" db="EMBL/GenBank/DDBJ databases">
        <title>Whole genome sequencing of an environmental sample.</title>
        <authorList>
            <person name="Sarangi A.N."/>
            <person name="Singh D."/>
            <person name="Tripathy S."/>
        </authorList>
    </citation>
    <scope>NUCLEOTIDE SEQUENCE [LARGE SCALE GENOMIC DNA]</scope>
    <source>
        <strain evidence="12 13">Lakshadweep</strain>
    </source>
</reference>
<dbReference type="Pfam" id="PF21088">
    <property type="entry name" value="MS_channel_1st"/>
    <property type="match status" value="1"/>
</dbReference>
<evidence type="ECO:0000259" key="11">
    <source>
        <dbReference type="Pfam" id="PF21088"/>
    </source>
</evidence>